<evidence type="ECO:0000313" key="3">
    <source>
        <dbReference type="Proteomes" id="UP000016714"/>
    </source>
</evidence>
<feature type="transmembrane region" description="Helical" evidence="1">
    <location>
        <begin position="6"/>
        <end position="27"/>
    </location>
</feature>
<name>A0A2I3C4R5_VIBAX</name>
<dbReference type="KEGG" id="vag:N646_0750"/>
<keyword evidence="1" id="KW-0472">Membrane</keyword>
<reference evidence="2 3" key="1">
    <citation type="journal article" date="2015" name="Genome Announc.">
        <title>Complete genome sequence of Vibrio alginolyticus ATCC 17749.</title>
        <authorList>
            <person name="Liu X.F."/>
            <person name="Cao Y."/>
            <person name="Zhang H.L."/>
            <person name="Chen Y.J."/>
            <person name="Hu C.J."/>
        </authorList>
    </citation>
    <scope>NUCLEOTIDE SEQUENCE [LARGE SCALE GENOMIC DNA]</scope>
    <source>
        <strain evidence="3">ATCC 17749 / DSM 2171 / NBRC 15630 / NCIMB 1903 / NCTC 12160 / XII-53</strain>
    </source>
</reference>
<organism evidence="2 3">
    <name type="scientific">Vibrio alginolyticus (strain ATCC 17749 / DSM 2171 / NBRC 15630 / NCIMB 1903 / NCTC 12160 / XII-53)</name>
    <dbReference type="NCBI Taxonomy" id="1219076"/>
    <lineage>
        <taxon>Bacteria</taxon>
        <taxon>Pseudomonadati</taxon>
        <taxon>Pseudomonadota</taxon>
        <taxon>Gammaproteobacteria</taxon>
        <taxon>Vibrionales</taxon>
        <taxon>Vibrionaceae</taxon>
        <taxon>Vibrio</taxon>
    </lineage>
</organism>
<proteinExistence type="predicted"/>
<keyword evidence="1" id="KW-1133">Transmembrane helix</keyword>
<accession>A0A2I3C4R5</accession>
<keyword evidence="1" id="KW-0812">Transmembrane</keyword>
<sequence length="40" mass="4516">MIFYFYLIFGAAIAALLFSSLTLIFLLNKTANSNKNETLK</sequence>
<protein>
    <submittedName>
        <fullName evidence="2">Uncharacterized protein</fullName>
    </submittedName>
</protein>
<dbReference type="EMBL" id="CP006718">
    <property type="protein sequence ID" value="AGV16583.1"/>
    <property type="molecule type" value="Genomic_DNA"/>
</dbReference>
<evidence type="ECO:0000313" key="2">
    <source>
        <dbReference type="EMBL" id="AGV16583.1"/>
    </source>
</evidence>
<dbReference type="AlphaFoldDB" id="A0A2I3C4R5"/>
<dbReference type="Proteomes" id="UP000016714">
    <property type="component" value="Chromosome 1"/>
</dbReference>
<gene>
    <name evidence="2" type="ORF">N646_0750</name>
</gene>
<dbReference type="HOGENOM" id="CLU_3298284_0_0_6"/>
<evidence type="ECO:0000256" key="1">
    <source>
        <dbReference type="SAM" id="Phobius"/>
    </source>
</evidence>